<feature type="domain" description="TonB-dependent receptor-like beta-barrel" evidence="10">
    <location>
        <begin position="532"/>
        <end position="1106"/>
    </location>
</feature>
<dbReference type="InterPro" id="IPR039426">
    <property type="entry name" value="TonB-dep_rcpt-like"/>
</dbReference>
<dbReference type="EMBL" id="SWDX01000003">
    <property type="protein sequence ID" value="TKC62038.1"/>
    <property type="molecule type" value="Genomic_DNA"/>
</dbReference>
<evidence type="ECO:0000256" key="4">
    <source>
        <dbReference type="ARBA" id="ARBA00022692"/>
    </source>
</evidence>
<dbReference type="PROSITE" id="PS52016">
    <property type="entry name" value="TONB_DEPENDENT_REC_3"/>
    <property type="match status" value="1"/>
</dbReference>
<keyword evidence="4 8" id="KW-0812">Transmembrane</keyword>
<dbReference type="InterPro" id="IPR037066">
    <property type="entry name" value="Plug_dom_sf"/>
</dbReference>
<keyword evidence="6 8" id="KW-0472">Membrane</keyword>
<dbReference type="GO" id="GO:0009279">
    <property type="term" value="C:cell outer membrane"/>
    <property type="evidence" value="ECO:0007669"/>
    <property type="project" value="UniProtKB-SubCell"/>
</dbReference>
<evidence type="ECO:0000256" key="2">
    <source>
        <dbReference type="ARBA" id="ARBA00022448"/>
    </source>
</evidence>
<dbReference type="NCBIfam" id="TIGR04056">
    <property type="entry name" value="OMP_RagA_SusC"/>
    <property type="match status" value="1"/>
</dbReference>
<comment type="caution">
    <text evidence="12">The sequence shown here is derived from an EMBL/GenBank/DDBJ whole genome shotgun (WGS) entry which is preliminary data.</text>
</comment>
<dbReference type="Pfam" id="PF00593">
    <property type="entry name" value="TonB_dep_Rec_b-barrel"/>
    <property type="match status" value="1"/>
</dbReference>
<dbReference type="Proteomes" id="UP000309594">
    <property type="component" value="Unassembled WGS sequence"/>
</dbReference>
<keyword evidence="3 8" id="KW-1134">Transmembrane beta strand</keyword>
<gene>
    <name evidence="12" type="ORF">FBD94_07320</name>
</gene>
<dbReference type="InterPro" id="IPR023996">
    <property type="entry name" value="TonB-dep_OMP_SusC/RagA"/>
</dbReference>
<comment type="subcellular location">
    <subcellularLocation>
        <location evidence="1 8">Cell outer membrane</location>
        <topology evidence="1 8">Multi-pass membrane protein</topology>
    </subcellularLocation>
</comment>
<dbReference type="NCBIfam" id="TIGR04057">
    <property type="entry name" value="SusC_RagA_signa"/>
    <property type="match status" value="1"/>
</dbReference>
<evidence type="ECO:0000256" key="1">
    <source>
        <dbReference type="ARBA" id="ARBA00004571"/>
    </source>
</evidence>
<accession>A0A4U1GDQ0</accession>
<dbReference type="InterPro" id="IPR000531">
    <property type="entry name" value="Beta-barrel_TonB"/>
</dbReference>
<organism evidence="12 13">
    <name type="scientific">Pedobacter hiemivivus</name>
    <dbReference type="NCBI Taxonomy" id="2530454"/>
    <lineage>
        <taxon>Bacteria</taxon>
        <taxon>Pseudomonadati</taxon>
        <taxon>Bacteroidota</taxon>
        <taxon>Sphingobacteriia</taxon>
        <taxon>Sphingobacteriales</taxon>
        <taxon>Sphingobacteriaceae</taxon>
        <taxon>Pedobacter</taxon>
    </lineage>
</organism>
<dbReference type="Pfam" id="PF13715">
    <property type="entry name" value="CarbopepD_reg_2"/>
    <property type="match status" value="1"/>
</dbReference>
<keyword evidence="5 9" id="KW-0798">TonB box</keyword>
<reference evidence="12 13" key="1">
    <citation type="submission" date="2019-04" db="EMBL/GenBank/DDBJ databases">
        <title>Pedobacter sp. RP-1-16 sp. nov., isolated from Arctic soil.</title>
        <authorList>
            <person name="Dahal R.H."/>
            <person name="Kim D.-U."/>
        </authorList>
    </citation>
    <scope>NUCLEOTIDE SEQUENCE [LARGE SCALE GENOMIC DNA]</scope>
    <source>
        <strain evidence="12 13">RP-1-16</strain>
    </source>
</reference>
<dbReference type="SUPFAM" id="SSF49464">
    <property type="entry name" value="Carboxypeptidase regulatory domain-like"/>
    <property type="match status" value="1"/>
</dbReference>
<dbReference type="AlphaFoldDB" id="A0A4U1GDQ0"/>
<comment type="similarity">
    <text evidence="8 9">Belongs to the TonB-dependent receptor family.</text>
</comment>
<evidence type="ECO:0000256" key="8">
    <source>
        <dbReference type="PROSITE-ProRule" id="PRU01360"/>
    </source>
</evidence>
<dbReference type="SUPFAM" id="SSF56935">
    <property type="entry name" value="Porins"/>
    <property type="match status" value="1"/>
</dbReference>
<dbReference type="FunFam" id="2.170.130.10:FF:000008">
    <property type="entry name" value="SusC/RagA family TonB-linked outer membrane protein"/>
    <property type="match status" value="1"/>
</dbReference>
<dbReference type="InterPro" id="IPR036942">
    <property type="entry name" value="Beta-barrel_TonB_sf"/>
</dbReference>
<keyword evidence="7 8" id="KW-0998">Cell outer membrane</keyword>
<dbReference type="InterPro" id="IPR012910">
    <property type="entry name" value="Plug_dom"/>
</dbReference>
<name>A0A4U1GDQ0_9SPHI</name>
<evidence type="ECO:0000256" key="7">
    <source>
        <dbReference type="ARBA" id="ARBA00023237"/>
    </source>
</evidence>
<keyword evidence="2 8" id="KW-0813">Transport</keyword>
<proteinExistence type="inferred from homology"/>
<evidence type="ECO:0000256" key="6">
    <source>
        <dbReference type="ARBA" id="ARBA00023136"/>
    </source>
</evidence>
<evidence type="ECO:0000256" key="5">
    <source>
        <dbReference type="ARBA" id="ARBA00023077"/>
    </source>
</evidence>
<keyword evidence="12" id="KW-0675">Receptor</keyword>
<dbReference type="Pfam" id="PF07715">
    <property type="entry name" value="Plug"/>
    <property type="match status" value="1"/>
</dbReference>
<dbReference type="Gene3D" id="2.60.40.1120">
    <property type="entry name" value="Carboxypeptidase-like, regulatory domain"/>
    <property type="match status" value="1"/>
</dbReference>
<sequence length="1148" mass="126995">MYKKNTVIKCSAYYFIPSSFFLKMKLLIAIWMVALMQVSAASIAQNVSLNVKNAHIEHVFHELTRQTGFHFFYDVKIIKEAKLLTLKARDLPLTDVLSICFLNQPFTYHFDGKDIIIKSKIKNPSTNAEIKITGKVSDETSKPLIGAIVRVKDSKITTITDKNGNYSIAVPNEDAVLEFVFIGYIKQELKVGNRKTLNVNLKLSDTGLDEVVVIGYGTQNKSDLTGSIASIKAKDLEKSKAVSFAEALQGRVSGIQITSNSGEPGAGVDVNIRGANSFSSGVQPLYVIDGVQIDINNGEVSGSGYGNTSSLNPLANINPADIASIEVLKDASATAIFGSRGANGVIIVTTKEGVANTSVLELNTYWLSSKATKKIDLLGAADYTAYRYAITPQDPLWADDIDGDGIYDKMKDNTGLKSYDWQDLLLRSGLSQNYNLNYSGGTQKTTFSSSFGYLNQQGLVKNNSYDRYSLNLKVNHNATPRFKIGTTINASYSESEGTATNGGDGPRNYNGLIQNLLLYKPVNVPEEGDVSSDPDNSGLGSPADFVNYSVKNVPTLRLIASVNATYKIFDNLSLNSNTGTVLTDSKNKEWYPSTTSWGYNTNGLAMLNTSSSANWYHTSTLTFKHKFSKDLNLTVLGGFELNSYTYESFRMRGENFDIQTINAVDNIGTAKILAFPPTTDKYKYNRLSQFGRLNFNIANKYLFTATLRNDGSSKFGTKNKYALFPSGAFAWKLSNENFLKNVKEISEIKIRTSYGITGNDRIAAYQSLSGTVNAYYSGNDGNAVLGIAPAVLDNKNLRWEATHQYDLGLDLGLFNNRIALTVDAYYKQTKDLLINTDIAGHSGFIKQWQNIGRVDNKGLEFALNTVNVKTKNFNWSSNFNISFNRNKVVSLGDVEYLPVTVSGSLIRNVGRVIVGQPIGTAYGYVFDGIYQTDDFIQSGSTLTLKPGVAVMSSRAAKPGDFKYKDLNGDGVVDDVNDRTIISNSNPKHFGGFTNSFTYKNFDLSLLFQWSYGNDILNSGKYRYEAGQNYYANVTTEYWNNRWTSTNPSNTYAALTGLGKIETSSYYVEDGSYLRLKNINLGYNFEESKLKNYKIRGIRFYVTAENLVTWTKYTGFDPEISSYTSLLPGIDNISYPRARTFTFGLNLKF</sequence>
<evidence type="ECO:0000256" key="9">
    <source>
        <dbReference type="RuleBase" id="RU003357"/>
    </source>
</evidence>
<evidence type="ECO:0000313" key="12">
    <source>
        <dbReference type="EMBL" id="TKC62038.1"/>
    </source>
</evidence>
<evidence type="ECO:0000313" key="13">
    <source>
        <dbReference type="Proteomes" id="UP000309594"/>
    </source>
</evidence>
<evidence type="ECO:0000256" key="3">
    <source>
        <dbReference type="ARBA" id="ARBA00022452"/>
    </source>
</evidence>
<feature type="domain" description="TonB-dependent receptor plug" evidence="11">
    <location>
        <begin position="221"/>
        <end position="345"/>
    </location>
</feature>
<dbReference type="InterPro" id="IPR023997">
    <property type="entry name" value="TonB-dep_OMP_SusC/RagA_CS"/>
</dbReference>
<evidence type="ECO:0000259" key="10">
    <source>
        <dbReference type="Pfam" id="PF00593"/>
    </source>
</evidence>
<dbReference type="Gene3D" id="2.170.130.10">
    <property type="entry name" value="TonB-dependent receptor, plug domain"/>
    <property type="match status" value="1"/>
</dbReference>
<protein>
    <submittedName>
        <fullName evidence="12">TonB-dependent receptor</fullName>
    </submittedName>
</protein>
<dbReference type="Gene3D" id="2.40.170.20">
    <property type="entry name" value="TonB-dependent receptor, beta-barrel domain"/>
    <property type="match status" value="1"/>
</dbReference>
<dbReference type="InterPro" id="IPR008969">
    <property type="entry name" value="CarboxyPept-like_regulatory"/>
</dbReference>
<evidence type="ECO:0000259" key="11">
    <source>
        <dbReference type="Pfam" id="PF07715"/>
    </source>
</evidence>